<feature type="compositionally biased region" description="Basic and acidic residues" evidence="1">
    <location>
        <begin position="66"/>
        <end position="83"/>
    </location>
</feature>
<feature type="region of interest" description="Disordered" evidence="1">
    <location>
        <begin position="1"/>
        <end position="20"/>
    </location>
</feature>
<evidence type="ECO:0000313" key="3">
    <source>
        <dbReference type="Proteomes" id="UP000008022"/>
    </source>
</evidence>
<reference evidence="2" key="2">
    <citation type="submission" date="2015-06" db="UniProtKB">
        <authorList>
            <consortium name="EnsemblPlants"/>
        </authorList>
    </citation>
    <scope>IDENTIFICATION</scope>
</reference>
<organism evidence="2 3">
    <name type="scientific">Oryza rufipogon</name>
    <name type="common">Brownbeard rice</name>
    <name type="synonym">Asian wild rice</name>
    <dbReference type="NCBI Taxonomy" id="4529"/>
    <lineage>
        <taxon>Eukaryota</taxon>
        <taxon>Viridiplantae</taxon>
        <taxon>Streptophyta</taxon>
        <taxon>Embryophyta</taxon>
        <taxon>Tracheophyta</taxon>
        <taxon>Spermatophyta</taxon>
        <taxon>Magnoliopsida</taxon>
        <taxon>Liliopsida</taxon>
        <taxon>Poales</taxon>
        <taxon>Poaceae</taxon>
        <taxon>BOP clade</taxon>
        <taxon>Oryzoideae</taxon>
        <taxon>Oryzeae</taxon>
        <taxon>Oryzinae</taxon>
        <taxon>Oryza</taxon>
    </lineage>
</organism>
<dbReference type="Gramene" id="ORUFI08G06310.1">
    <property type="protein sequence ID" value="ORUFI08G06310.1"/>
    <property type="gene ID" value="ORUFI08G06310"/>
</dbReference>
<dbReference type="HOGENOM" id="CLU_1589143_0_0_1"/>
<protein>
    <submittedName>
        <fullName evidence="2">Uncharacterized protein</fullName>
    </submittedName>
</protein>
<keyword evidence="3" id="KW-1185">Reference proteome</keyword>
<reference evidence="3" key="1">
    <citation type="submission" date="2013-06" db="EMBL/GenBank/DDBJ databases">
        <authorList>
            <person name="Zhao Q."/>
        </authorList>
    </citation>
    <scope>NUCLEOTIDE SEQUENCE</scope>
    <source>
        <strain evidence="3">cv. W1943</strain>
    </source>
</reference>
<sequence>MASSRRFNPGGRRLAGAGEEKIKCEKIKKRRRGREAIESSSKINGKTSSTWWLPNSEKTPAITRNKKGERTEHEQTANKLADVRATRRGCPPCAAAGNAAVVPVPEPLRPHAALLQHNPALGDNPSGFLLGRPASFFCARTAGELLPCARPAGELLPRALPVDEILLA</sequence>
<evidence type="ECO:0000313" key="2">
    <source>
        <dbReference type="EnsemblPlants" id="ORUFI08G06310.1"/>
    </source>
</evidence>
<dbReference type="EnsemblPlants" id="ORUFI08G06310.1">
    <property type="protein sequence ID" value="ORUFI08G06310.1"/>
    <property type="gene ID" value="ORUFI08G06310"/>
</dbReference>
<dbReference type="AlphaFoldDB" id="A0A0E0QFG2"/>
<proteinExistence type="predicted"/>
<accession>A0A0E0QFG2</accession>
<evidence type="ECO:0000256" key="1">
    <source>
        <dbReference type="SAM" id="MobiDB-lite"/>
    </source>
</evidence>
<feature type="region of interest" description="Disordered" evidence="1">
    <location>
        <begin position="28"/>
        <end position="83"/>
    </location>
</feature>
<dbReference type="Proteomes" id="UP000008022">
    <property type="component" value="Unassembled WGS sequence"/>
</dbReference>
<name>A0A0E0QFG2_ORYRU</name>
<feature type="compositionally biased region" description="Polar residues" evidence="1">
    <location>
        <begin position="39"/>
        <end position="58"/>
    </location>
</feature>